<dbReference type="EMBL" id="BAABHK010000002">
    <property type="protein sequence ID" value="GAA4623898.1"/>
    <property type="molecule type" value="Genomic_DNA"/>
</dbReference>
<feature type="transmembrane region" description="Helical" evidence="7">
    <location>
        <begin position="129"/>
        <end position="150"/>
    </location>
</feature>
<organism evidence="10 11">
    <name type="scientific">Actinoallomurus vinaceus</name>
    <dbReference type="NCBI Taxonomy" id="1080074"/>
    <lineage>
        <taxon>Bacteria</taxon>
        <taxon>Bacillati</taxon>
        <taxon>Actinomycetota</taxon>
        <taxon>Actinomycetes</taxon>
        <taxon>Streptosporangiales</taxon>
        <taxon>Thermomonosporaceae</taxon>
        <taxon>Actinoallomurus</taxon>
    </lineage>
</organism>
<dbReference type="CDD" id="cd06261">
    <property type="entry name" value="TM_PBP2"/>
    <property type="match status" value="1"/>
</dbReference>
<reference evidence="11" key="1">
    <citation type="journal article" date="2019" name="Int. J. Syst. Evol. Microbiol.">
        <title>The Global Catalogue of Microorganisms (GCM) 10K type strain sequencing project: providing services to taxonomists for standard genome sequencing and annotation.</title>
        <authorList>
            <consortium name="The Broad Institute Genomics Platform"/>
            <consortium name="The Broad Institute Genome Sequencing Center for Infectious Disease"/>
            <person name="Wu L."/>
            <person name="Ma J."/>
        </authorList>
    </citation>
    <scope>NUCLEOTIDE SEQUENCE [LARGE SCALE GENOMIC DNA]</scope>
    <source>
        <strain evidence="11">JCM 17939</strain>
    </source>
</reference>
<evidence type="ECO:0000256" key="4">
    <source>
        <dbReference type="ARBA" id="ARBA00022692"/>
    </source>
</evidence>
<evidence type="ECO:0000256" key="6">
    <source>
        <dbReference type="ARBA" id="ARBA00023136"/>
    </source>
</evidence>
<evidence type="ECO:0000256" key="8">
    <source>
        <dbReference type="SAM" id="MobiDB-lite"/>
    </source>
</evidence>
<dbReference type="InterPro" id="IPR000515">
    <property type="entry name" value="MetI-like"/>
</dbReference>
<dbReference type="PANTHER" id="PTHR43227:SF8">
    <property type="entry name" value="DIACETYLCHITOBIOSE UPTAKE SYSTEM PERMEASE PROTEIN DASB"/>
    <property type="match status" value="1"/>
</dbReference>
<feature type="transmembrane region" description="Helical" evidence="7">
    <location>
        <begin position="36"/>
        <end position="60"/>
    </location>
</feature>
<keyword evidence="5 7" id="KW-1133">Transmembrane helix</keyword>
<feature type="domain" description="ABC transmembrane type-1" evidence="9">
    <location>
        <begin position="92"/>
        <end position="302"/>
    </location>
</feature>
<sequence length="310" mass="33494">MVSLSPTRAPSRDAPSSPPRARHDVSPLRRGHRRLAMVYATPLAVIVAVLFVVPLGLMVWMSFNHWPLLGASAPNGVTNYRALGDPLFLHALWFTVKYTVVTTVVLGLVAFGLALLVQEGPRGVGLFRTVFFLPSAVGLASASLLFYGMFNTDSSPLNAAMRLLAGGDVDWLGSSGNALISTVGMITWRFAGFYMLILMTGLHGIDPVLYEAARTDGAGWWQTMRRVTLPLLRPTIALMMVLSVTGSLLAFDQFFILTGGRHGTATIVIDVYREAFLSQDLGRAAAVSVAILVGLVIINGAQLRLLRRDS</sequence>
<gene>
    <name evidence="10" type="ORF">GCM10023196_021960</name>
</gene>
<dbReference type="PROSITE" id="PS50928">
    <property type="entry name" value="ABC_TM1"/>
    <property type="match status" value="1"/>
</dbReference>
<dbReference type="Gene3D" id="1.10.3720.10">
    <property type="entry name" value="MetI-like"/>
    <property type="match status" value="1"/>
</dbReference>
<protein>
    <submittedName>
        <fullName evidence="10">Sugar ABC transporter permease</fullName>
    </submittedName>
</protein>
<feature type="transmembrane region" description="Helical" evidence="7">
    <location>
        <begin position="281"/>
        <end position="301"/>
    </location>
</feature>
<evidence type="ECO:0000256" key="3">
    <source>
        <dbReference type="ARBA" id="ARBA00022475"/>
    </source>
</evidence>
<name>A0ABP8U519_9ACTN</name>
<dbReference type="Pfam" id="PF00528">
    <property type="entry name" value="BPD_transp_1"/>
    <property type="match status" value="1"/>
</dbReference>
<evidence type="ECO:0000256" key="5">
    <source>
        <dbReference type="ARBA" id="ARBA00022989"/>
    </source>
</evidence>
<dbReference type="InterPro" id="IPR050809">
    <property type="entry name" value="UgpAE/MalFG_permease"/>
</dbReference>
<feature type="region of interest" description="Disordered" evidence="8">
    <location>
        <begin position="1"/>
        <end position="26"/>
    </location>
</feature>
<keyword evidence="3" id="KW-1003">Cell membrane</keyword>
<dbReference type="RefSeq" id="WP_345430566.1">
    <property type="nucleotide sequence ID" value="NZ_BAABHK010000002.1"/>
</dbReference>
<evidence type="ECO:0000313" key="10">
    <source>
        <dbReference type="EMBL" id="GAA4623898.1"/>
    </source>
</evidence>
<feature type="compositionally biased region" description="Low complexity" evidence="8">
    <location>
        <begin position="1"/>
        <end position="15"/>
    </location>
</feature>
<evidence type="ECO:0000256" key="2">
    <source>
        <dbReference type="ARBA" id="ARBA00022448"/>
    </source>
</evidence>
<comment type="caution">
    <text evidence="10">The sequence shown here is derived from an EMBL/GenBank/DDBJ whole genome shotgun (WGS) entry which is preliminary data.</text>
</comment>
<keyword evidence="4 7" id="KW-0812">Transmembrane</keyword>
<dbReference type="Proteomes" id="UP001501442">
    <property type="component" value="Unassembled WGS sequence"/>
</dbReference>
<keyword evidence="11" id="KW-1185">Reference proteome</keyword>
<dbReference type="InterPro" id="IPR035906">
    <property type="entry name" value="MetI-like_sf"/>
</dbReference>
<evidence type="ECO:0000313" key="11">
    <source>
        <dbReference type="Proteomes" id="UP001501442"/>
    </source>
</evidence>
<feature type="transmembrane region" description="Helical" evidence="7">
    <location>
        <begin position="231"/>
        <end position="251"/>
    </location>
</feature>
<evidence type="ECO:0000256" key="1">
    <source>
        <dbReference type="ARBA" id="ARBA00004651"/>
    </source>
</evidence>
<feature type="transmembrane region" description="Helical" evidence="7">
    <location>
        <begin position="98"/>
        <end position="117"/>
    </location>
</feature>
<evidence type="ECO:0000259" key="9">
    <source>
        <dbReference type="PROSITE" id="PS50928"/>
    </source>
</evidence>
<keyword evidence="2 7" id="KW-0813">Transport</keyword>
<accession>A0ABP8U519</accession>
<dbReference type="SUPFAM" id="SSF161098">
    <property type="entry name" value="MetI-like"/>
    <property type="match status" value="1"/>
</dbReference>
<proteinExistence type="inferred from homology"/>
<dbReference type="PANTHER" id="PTHR43227">
    <property type="entry name" value="BLL4140 PROTEIN"/>
    <property type="match status" value="1"/>
</dbReference>
<keyword evidence="6 7" id="KW-0472">Membrane</keyword>
<evidence type="ECO:0000256" key="7">
    <source>
        <dbReference type="RuleBase" id="RU363032"/>
    </source>
</evidence>
<comment type="subcellular location">
    <subcellularLocation>
        <location evidence="1 7">Cell membrane</location>
        <topology evidence="1 7">Multi-pass membrane protein</topology>
    </subcellularLocation>
</comment>
<comment type="similarity">
    <text evidence="7">Belongs to the binding-protein-dependent transport system permease family.</text>
</comment>